<dbReference type="Pfam" id="PF02597">
    <property type="entry name" value="ThiS"/>
    <property type="match status" value="1"/>
</dbReference>
<dbReference type="Gene3D" id="3.10.20.30">
    <property type="match status" value="1"/>
</dbReference>
<evidence type="ECO:0000313" key="1">
    <source>
        <dbReference type="EMBL" id="PRD46308.1"/>
    </source>
</evidence>
<dbReference type="EMBL" id="PVBQ01000015">
    <property type="protein sequence ID" value="PRD46308.1"/>
    <property type="molecule type" value="Genomic_DNA"/>
</dbReference>
<name>A0A2S9J0M1_9SPHI</name>
<dbReference type="SUPFAM" id="SSF54285">
    <property type="entry name" value="MoaD/ThiS"/>
    <property type="match status" value="1"/>
</dbReference>
<evidence type="ECO:0000313" key="2">
    <source>
        <dbReference type="Proteomes" id="UP000239711"/>
    </source>
</evidence>
<sequence length="68" mass="7405">MELIINHQQKFFGKAPASLAELMQLEAPGKTKGVAVAINSRVVPKTQWESTVLRDRDSILIITATQGG</sequence>
<dbReference type="OrthoDB" id="1525151at2"/>
<dbReference type="InterPro" id="IPR012675">
    <property type="entry name" value="Beta-grasp_dom_sf"/>
</dbReference>
<dbReference type="RefSeq" id="WP_105718041.1">
    <property type="nucleotide sequence ID" value="NZ_PVBQ01000015.1"/>
</dbReference>
<dbReference type="CDD" id="cd00565">
    <property type="entry name" value="Ubl_ThiS"/>
    <property type="match status" value="1"/>
</dbReference>
<gene>
    <name evidence="1" type="primary">thiS</name>
    <name evidence="1" type="ORF">C5745_16120</name>
</gene>
<comment type="caution">
    <text evidence="1">The sequence shown here is derived from an EMBL/GenBank/DDBJ whole genome shotgun (WGS) entry which is preliminary data.</text>
</comment>
<accession>A0A2S9J0M1</accession>
<dbReference type="AlphaFoldDB" id="A0A2S9J0M1"/>
<dbReference type="PANTHER" id="PTHR34472:SF1">
    <property type="entry name" value="SULFUR CARRIER PROTEIN THIS"/>
    <property type="match status" value="1"/>
</dbReference>
<dbReference type="InterPro" id="IPR003749">
    <property type="entry name" value="ThiS/MoaD-like"/>
</dbReference>
<keyword evidence="2" id="KW-1185">Reference proteome</keyword>
<reference evidence="1 2" key="1">
    <citation type="submission" date="2018-02" db="EMBL/GenBank/DDBJ databases">
        <title>The draft genome of Sphingobacterium sp. 5JN-11.</title>
        <authorList>
            <person name="Liu L."/>
            <person name="Li L."/>
            <person name="Liang L."/>
            <person name="Zhang X."/>
            <person name="Wang T."/>
        </authorList>
    </citation>
    <scope>NUCLEOTIDE SEQUENCE [LARGE SCALE GENOMIC DNA]</scope>
    <source>
        <strain evidence="1 2">5JN-11</strain>
    </source>
</reference>
<dbReference type="InterPro" id="IPR010035">
    <property type="entry name" value="Thi_S"/>
</dbReference>
<proteinExistence type="predicted"/>
<organism evidence="1 2">
    <name type="scientific">Sphingobacterium haloxyli</name>
    <dbReference type="NCBI Taxonomy" id="2100533"/>
    <lineage>
        <taxon>Bacteria</taxon>
        <taxon>Pseudomonadati</taxon>
        <taxon>Bacteroidota</taxon>
        <taxon>Sphingobacteriia</taxon>
        <taxon>Sphingobacteriales</taxon>
        <taxon>Sphingobacteriaceae</taxon>
        <taxon>Sphingobacterium</taxon>
    </lineage>
</organism>
<dbReference type="NCBIfam" id="TIGR01683">
    <property type="entry name" value="thiS"/>
    <property type="match status" value="1"/>
</dbReference>
<protein>
    <submittedName>
        <fullName evidence="1">Thiamine biosynthesis protein ThiS</fullName>
    </submittedName>
</protein>
<dbReference type="Proteomes" id="UP000239711">
    <property type="component" value="Unassembled WGS sequence"/>
</dbReference>
<dbReference type="PANTHER" id="PTHR34472">
    <property type="entry name" value="SULFUR CARRIER PROTEIN THIS"/>
    <property type="match status" value="1"/>
</dbReference>
<dbReference type="InterPro" id="IPR016155">
    <property type="entry name" value="Mopterin_synth/thiamin_S_b"/>
</dbReference>